<accession>A0A392PHE6</accession>
<feature type="region of interest" description="Disordered" evidence="1">
    <location>
        <begin position="22"/>
        <end position="190"/>
    </location>
</feature>
<feature type="compositionally biased region" description="Basic and acidic residues" evidence="1">
    <location>
        <begin position="179"/>
        <end position="190"/>
    </location>
</feature>
<feature type="non-terminal residue" evidence="2">
    <location>
        <position position="1"/>
    </location>
</feature>
<sequence length="190" mass="20504">KPKSIDETTVKVLDETLIQEVSENFKNTTDETPATDDGDLPKIDDVTDVGNMVDHASQSLKEKDPESDAGKNVGTSGTHEDVVEDSAPTTHVDNTVSNALKETADVVTKGNTHPDESEDPKHSNEEENSLADKTLEDNTVTVNVEDYVSKSPAKDTPSESIAKRLRTRSGKASVSTSAPRKEENQQSKLG</sequence>
<proteinExistence type="predicted"/>
<feature type="compositionally biased region" description="Basic and acidic residues" evidence="1">
    <location>
        <begin position="60"/>
        <end position="69"/>
    </location>
</feature>
<evidence type="ECO:0000256" key="1">
    <source>
        <dbReference type="SAM" id="MobiDB-lite"/>
    </source>
</evidence>
<comment type="caution">
    <text evidence="2">The sequence shown here is derived from an EMBL/GenBank/DDBJ whole genome shotgun (WGS) entry which is preliminary data.</text>
</comment>
<gene>
    <name evidence="2" type="ORF">A2U01_0031408</name>
</gene>
<dbReference type="Proteomes" id="UP000265520">
    <property type="component" value="Unassembled WGS sequence"/>
</dbReference>
<feature type="compositionally biased region" description="Polar residues" evidence="1">
    <location>
        <begin position="87"/>
        <end position="100"/>
    </location>
</feature>
<feature type="compositionally biased region" description="Polar residues" evidence="1">
    <location>
        <begin position="22"/>
        <end position="32"/>
    </location>
</feature>
<evidence type="ECO:0000313" key="3">
    <source>
        <dbReference type="Proteomes" id="UP000265520"/>
    </source>
</evidence>
<dbReference type="EMBL" id="LXQA010075760">
    <property type="protein sequence ID" value="MCI10315.1"/>
    <property type="molecule type" value="Genomic_DNA"/>
</dbReference>
<feature type="compositionally biased region" description="Basic and acidic residues" evidence="1">
    <location>
        <begin position="112"/>
        <end position="125"/>
    </location>
</feature>
<reference evidence="2 3" key="1">
    <citation type="journal article" date="2018" name="Front. Plant Sci.">
        <title>Red Clover (Trifolium pratense) and Zigzag Clover (T. medium) - A Picture of Genomic Similarities and Differences.</title>
        <authorList>
            <person name="Dluhosova J."/>
            <person name="Istvanek J."/>
            <person name="Nedelnik J."/>
            <person name="Repkova J."/>
        </authorList>
    </citation>
    <scope>NUCLEOTIDE SEQUENCE [LARGE SCALE GENOMIC DNA]</scope>
    <source>
        <strain evidence="3">cv. 10/8</strain>
        <tissue evidence="2">Leaf</tissue>
    </source>
</reference>
<organism evidence="2 3">
    <name type="scientific">Trifolium medium</name>
    <dbReference type="NCBI Taxonomy" id="97028"/>
    <lineage>
        <taxon>Eukaryota</taxon>
        <taxon>Viridiplantae</taxon>
        <taxon>Streptophyta</taxon>
        <taxon>Embryophyta</taxon>
        <taxon>Tracheophyta</taxon>
        <taxon>Spermatophyta</taxon>
        <taxon>Magnoliopsida</taxon>
        <taxon>eudicotyledons</taxon>
        <taxon>Gunneridae</taxon>
        <taxon>Pentapetalae</taxon>
        <taxon>rosids</taxon>
        <taxon>fabids</taxon>
        <taxon>Fabales</taxon>
        <taxon>Fabaceae</taxon>
        <taxon>Papilionoideae</taxon>
        <taxon>50 kb inversion clade</taxon>
        <taxon>NPAAA clade</taxon>
        <taxon>Hologalegina</taxon>
        <taxon>IRL clade</taxon>
        <taxon>Trifolieae</taxon>
        <taxon>Trifolium</taxon>
    </lineage>
</organism>
<name>A0A392PHE6_9FABA</name>
<keyword evidence="3" id="KW-1185">Reference proteome</keyword>
<evidence type="ECO:0000313" key="2">
    <source>
        <dbReference type="EMBL" id="MCI10315.1"/>
    </source>
</evidence>
<dbReference type="AlphaFoldDB" id="A0A392PHE6"/>
<protein>
    <submittedName>
        <fullName evidence="2">Uncharacterized protein</fullName>
    </submittedName>
</protein>